<keyword evidence="3" id="KW-1185">Reference proteome</keyword>
<evidence type="ECO:0000256" key="1">
    <source>
        <dbReference type="SAM" id="Phobius"/>
    </source>
</evidence>
<organism evidence="2 3">
    <name type="scientific">Clunio marinus</name>
    <dbReference type="NCBI Taxonomy" id="568069"/>
    <lineage>
        <taxon>Eukaryota</taxon>
        <taxon>Metazoa</taxon>
        <taxon>Ecdysozoa</taxon>
        <taxon>Arthropoda</taxon>
        <taxon>Hexapoda</taxon>
        <taxon>Insecta</taxon>
        <taxon>Pterygota</taxon>
        <taxon>Neoptera</taxon>
        <taxon>Endopterygota</taxon>
        <taxon>Diptera</taxon>
        <taxon>Nematocera</taxon>
        <taxon>Chironomoidea</taxon>
        <taxon>Chironomidae</taxon>
        <taxon>Clunio</taxon>
    </lineage>
</organism>
<dbReference type="Proteomes" id="UP000183832">
    <property type="component" value="Unassembled WGS sequence"/>
</dbReference>
<reference evidence="2 3" key="1">
    <citation type="submission" date="2015-04" db="EMBL/GenBank/DDBJ databases">
        <authorList>
            <person name="Syromyatnikov M.Y."/>
            <person name="Popov V.N."/>
        </authorList>
    </citation>
    <scope>NUCLEOTIDE SEQUENCE [LARGE SCALE GENOMIC DNA]</scope>
</reference>
<keyword evidence="1" id="KW-0812">Transmembrane</keyword>
<feature type="transmembrane region" description="Helical" evidence="1">
    <location>
        <begin position="37"/>
        <end position="53"/>
    </location>
</feature>
<proteinExistence type="predicted"/>
<evidence type="ECO:0000313" key="3">
    <source>
        <dbReference type="Proteomes" id="UP000183832"/>
    </source>
</evidence>
<gene>
    <name evidence="2" type="ORF">CLUMA_CG002737</name>
</gene>
<protein>
    <submittedName>
        <fullName evidence="2">CLUMA_CG002737, isoform A</fullName>
    </submittedName>
</protein>
<evidence type="ECO:0000313" key="2">
    <source>
        <dbReference type="EMBL" id="CRK88913.1"/>
    </source>
</evidence>
<dbReference type="AlphaFoldDB" id="A0A1J1HRU1"/>
<name>A0A1J1HRU1_9DIPT</name>
<dbReference type="EMBL" id="CVRI01000010">
    <property type="protein sequence ID" value="CRK88913.1"/>
    <property type="molecule type" value="Genomic_DNA"/>
</dbReference>
<keyword evidence="1" id="KW-0472">Membrane</keyword>
<accession>A0A1J1HRU1</accession>
<keyword evidence="1" id="KW-1133">Transmembrane helix</keyword>
<sequence>MSEKMNPLNYLNQIKQAYLTIYFDMQQLIARPKSMKLILRLFFLFLFVASTTHKNNSFMCYEMNSSFHPFRYHMVAHLN</sequence>